<accession>A0A4Q0SWB6</accession>
<evidence type="ECO:0000313" key="1">
    <source>
        <dbReference type="EMBL" id="RXH54210.1"/>
    </source>
</evidence>
<reference evidence="1 2" key="1">
    <citation type="submission" date="2018-11" db="EMBL/GenBank/DDBJ databases">
        <authorList>
            <person name="Mardanov A.V."/>
            <person name="Ravin N.V."/>
            <person name="Dedysh S.N."/>
        </authorList>
    </citation>
    <scope>NUCLEOTIDE SEQUENCE [LARGE SCALE GENOMIC DNA]</scope>
    <source>
        <strain evidence="1 2">AF10</strain>
    </source>
</reference>
<sequence>MEALNTANAGGISLDAYKRVGEFEYAINQTACWCTGDVRGDCKLR</sequence>
<dbReference type="Proteomes" id="UP000289437">
    <property type="component" value="Unassembled WGS sequence"/>
</dbReference>
<dbReference type="AlphaFoldDB" id="A0A4Q0SWB6"/>
<gene>
    <name evidence="1" type="ORF">GRAN_4861</name>
</gene>
<name>A0A4Q0SWB6_9BACT</name>
<protein>
    <submittedName>
        <fullName evidence="1">Uncharacterized protein</fullName>
    </submittedName>
</protein>
<organism evidence="1 2">
    <name type="scientific">Granulicella sibirica</name>
    <dbReference type="NCBI Taxonomy" id="2479048"/>
    <lineage>
        <taxon>Bacteria</taxon>
        <taxon>Pseudomonadati</taxon>
        <taxon>Acidobacteriota</taxon>
        <taxon>Terriglobia</taxon>
        <taxon>Terriglobales</taxon>
        <taxon>Acidobacteriaceae</taxon>
        <taxon>Granulicella</taxon>
    </lineage>
</organism>
<reference evidence="2" key="2">
    <citation type="submission" date="2019-02" db="EMBL/GenBank/DDBJ databases">
        <title>Granulicella sibirica sp. nov., a psychrotolerant acidobacterium isolated from an organic soil layer in forested tundra, West Siberia.</title>
        <authorList>
            <person name="Oshkin I.Y."/>
            <person name="Kulichevskaya I.S."/>
            <person name="Rijpstra W.I.C."/>
            <person name="Sinninghe Damste J.S."/>
            <person name="Rakitin A.L."/>
            <person name="Ravin N.V."/>
            <person name="Dedysh S.N."/>
        </authorList>
    </citation>
    <scope>NUCLEOTIDE SEQUENCE [LARGE SCALE GENOMIC DNA]</scope>
    <source>
        <strain evidence="2">AF10</strain>
    </source>
</reference>
<dbReference type="EMBL" id="RDSM01000005">
    <property type="protein sequence ID" value="RXH54210.1"/>
    <property type="molecule type" value="Genomic_DNA"/>
</dbReference>
<comment type="caution">
    <text evidence="1">The sequence shown here is derived from an EMBL/GenBank/DDBJ whole genome shotgun (WGS) entry which is preliminary data.</text>
</comment>
<keyword evidence="2" id="KW-1185">Reference proteome</keyword>
<evidence type="ECO:0000313" key="2">
    <source>
        <dbReference type="Proteomes" id="UP000289437"/>
    </source>
</evidence>
<proteinExistence type="predicted"/>